<feature type="compositionally biased region" description="Basic and acidic residues" evidence="1">
    <location>
        <begin position="21"/>
        <end position="33"/>
    </location>
</feature>
<feature type="region of interest" description="Disordered" evidence="1">
    <location>
        <begin position="138"/>
        <end position="163"/>
    </location>
</feature>
<dbReference type="AlphaFoldDB" id="A0AAV1I0J2"/>
<organism evidence="2 3">
    <name type="scientific">Coccomyxa viridis</name>
    <dbReference type="NCBI Taxonomy" id="1274662"/>
    <lineage>
        <taxon>Eukaryota</taxon>
        <taxon>Viridiplantae</taxon>
        <taxon>Chlorophyta</taxon>
        <taxon>core chlorophytes</taxon>
        <taxon>Trebouxiophyceae</taxon>
        <taxon>Trebouxiophyceae incertae sedis</taxon>
        <taxon>Coccomyxaceae</taxon>
        <taxon>Coccomyxa</taxon>
    </lineage>
</organism>
<comment type="caution">
    <text evidence="2">The sequence shown here is derived from an EMBL/GenBank/DDBJ whole genome shotgun (WGS) entry which is preliminary data.</text>
</comment>
<name>A0AAV1I0J2_9CHLO</name>
<gene>
    <name evidence="2" type="ORF">CVIRNUC_002992</name>
</gene>
<feature type="compositionally biased region" description="Gly residues" evidence="1">
    <location>
        <begin position="138"/>
        <end position="157"/>
    </location>
</feature>
<accession>A0AAV1I0J2</accession>
<feature type="compositionally biased region" description="Pro residues" evidence="1">
    <location>
        <begin position="110"/>
        <end position="119"/>
    </location>
</feature>
<evidence type="ECO:0000313" key="3">
    <source>
        <dbReference type="Proteomes" id="UP001314263"/>
    </source>
</evidence>
<feature type="region of interest" description="Disordered" evidence="1">
    <location>
        <begin position="1"/>
        <end position="123"/>
    </location>
</feature>
<dbReference type="Proteomes" id="UP001314263">
    <property type="component" value="Unassembled WGS sequence"/>
</dbReference>
<evidence type="ECO:0000313" key="2">
    <source>
        <dbReference type="EMBL" id="CAK0762787.1"/>
    </source>
</evidence>
<protein>
    <submittedName>
        <fullName evidence="2">Uncharacterized protein</fullName>
    </submittedName>
</protein>
<proteinExistence type="predicted"/>
<sequence length="290" mass="31223">MRAGEDSPRGLHEGPVGQSSLHHDRYGGGPERRGRGRAHPGRGDGWGPRGRMQSDLRPPFMGRRGELQNMPHPGRGAWPGEDHRGQRLPFHGDQPGIPPFPHHHVDGSPLPMPDLPQGPPMMGEHGPMPPSHFGQMGGPGPFGGGRGRGSGRGGPGDGFRRGALPLDPAMLERRRQSTTAIVQRQLRNIKVSETVAGQKAYAHYQRACSNESAGPAGPGPGKALWDEDPLKRFPIYSAVAAEESAFPVGRAQDPRDPFDIALEEYQAVPDSTLTIHQSKHGNFMGPSAWA</sequence>
<evidence type="ECO:0000256" key="1">
    <source>
        <dbReference type="SAM" id="MobiDB-lite"/>
    </source>
</evidence>
<reference evidence="2 3" key="1">
    <citation type="submission" date="2023-10" db="EMBL/GenBank/DDBJ databases">
        <authorList>
            <person name="Maclean D."/>
            <person name="Macfadyen A."/>
        </authorList>
    </citation>
    <scope>NUCLEOTIDE SEQUENCE [LARGE SCALE GENOMIC DNA]</scope>
</reference>
<feature type="compositionally biased region" description="Basic and acidic residues" evidence="1">
    <location>
        <begin position="1"/>
        <end position="12"/>
    </location>
</feature>
<keyword evidence="3" id="KW-1185">Reference proteome</keyword>
<dbReference type="EMBL" id="CAUYUE010000004">
    <property type="protein sequence ID" value="CAK0762787.1"/>
    <property type="molecule type" value="Genomic_DNA"/>
</dbReference>